<evidence type="ECO:0000259" key="2">
    <source>
        <dbReference type="Pfam" id="PF22747"/>
    </source>
</evidence>
<dbReference type="EMBL" id="AYSO01000019">
    <property type="protein sequence ID" value="KIE45489.1"/>
    <property type="molecule type" value="Genomic_DNA"/>
</dbReference>
<gene>
    <name evidence="3" type="ORF">U732_2570</name>
</gene>
<organism evidence="3 4">
    <name type="scientific">Clostridium argentinense CDC 2741</name>
    <dbReference type="NCBI Taxonomy" id="1418104"/>
    <lineage>
        <taxon>Bacteria</taxon>
        <taxon>Bacillati</taxon>
        <taxon>Bacillota</taxon>
        <taxon>Clostridia</taxon>
        <taxon>Eubacteriales</taxon>
        <taxon>Clostridiaceae</taxon>
        <taxon>Clostridium</taxon>
    </lineage>
</organism>
<dbReference type="Pfam" id="PF22747">
    <property type="entry name" value="Zn_ribbon_DUF2089"/>
    <property type="match status" value="1"/>
</dbReference>
<feature type="domain" description="DUF2089" evidence="1">
    <location>
        <begin position="41"/>
        <end position="87"/>
    </location>
</feature>
<evidence type="ECO:0000313" key="3">
    <source>
        <dbReference type="EMBL" id="KIE45489.1"/>
    </source>
</evidence>
<sequence>MYKLISKCPVCASNLKITRLKCNTCNTVIENEFDLPAINYLNDEQIHFMEVFLKCRGSIKDVEKELKISYPTVRAKLDDVVEALGYKLARKNDSNDDILNMLELGEITAEQAIEMLKK</sequence>
<evidence type="ECO:0000259" key="1">
    <source>
        <dbReference type="Pfam" id="PF09862"/>
    </source>
</evidence>
<proteinExistence type="predicted"/>
<protein>
    <recommendedName>
        <fullName evidence="5">DUF2089 domain-containing protein</fullName>
    </recommendedName>
</protein>
<comment type="caution">
    <text evidence="3">The sequence shown here is derived from an EMBL/GenBank/DDBJ whole genome shotgun (WGS) entry which is preliminary data.</text>
</comment>
<accession>A0A0C1TXT0</accession>
<feature type="domain" description="DUF2089" evidence="2">
    <location>
        <begin position="8"/>
        <end position="37"/>
    </location>
</feature>
<dbReference type="Proteomes" id="UP000031366">
    <property type="component" value="Unassembled WGS sequence"/>
</dbReference>
<dbReference type="Pfam" id="PF09862">
    <property type="entry name" value="DUF2089"/>
    <property type="match status" value="1"/>
</dbReference>
<dbReference type="InterPro" id="IPR053957">
    <property type="entry name" value="DUF2089_Zn_ribbon"/>
</dbReference>
<keyword evidence="4" id="KW-1185">Reference proteome</keyword>
<evidence type="ECO:0008006" key="5">
    <source>
        <dbReference type="Google" id="ProtNLM"/>
    </source>
</evidence>
<name>A0A0C1TXT0_9CLOT</name>
<dbReference type="InterPro" id="IPR018658">
    <property type="entry name" value="DUF2089"/>
</dbReference>
<dbReference type="AlphaFoldDB" id="A0A0C1TXT0"/>
<dbReference type="OrthoDB" id="9797643at2"/>
<evidence type="ECO:0000313" key="4">
    <source>
        <dbReference type="Proteomes" id="UP000031366"/>
    </source>
</evidence>
<dbReference type="RefSeq" id="WP_039635092.1">
    <property type="nucleotide sequence ID" value="NZ_AYSO01000019.1"/>
</dbReference>
<reference evidence="3 4" key="1">
    <citation type="journal article" date="2015" name="Infect. Genet. Evol.">
        <title>Genomic sequences of six botulinum neurotoxin-producing strains representing three clostridial species illustrate the mobility and diversity of botulinum neurotoxin genes.</title>
        <authorList>
            <person name="Smith T.J."/>
            <person name="Hill K.K."/>
            <person name="Xie G."/>
            <person name="Foley B.T."/>
            <person name="Williamson C.H."/>
            <person name="Foster J.T."/>
            <person name="Johnson S.L."/>
            <person name="Chertkov O."/>
            <person name="Teshima H."/>
            <person name="Gibbons H.S."/>
            <person name="Johnsky L.A."/>
            <person name="Karavis M.A."/>
            <person name="Smith L.A."/>
        </authorList>
    </citation>
    <scope>NUCLEOTIDE SEQUENCE [LARGE SCALE GENOMIC DNA]</scope>
    <source>
        <strain evidence="3 4">CDC 2741</strain>
    </source>
</reference>